<dbReference type="InterPro" id="IPR040980">
    <property type="entry name" value="SWI2_SNF2"/>
</dbReference>
<sequence>MTDPAATGSPFDPDEKHQSQLPALQVLTGLGYLPLSPADALAMRGGRRRNVILDTVLAEQLVRLNSFTFRGREYPLDPADAHEAIRKLMPAPEQQRGLKATNQEVYDRLVLGATIAKSIDGDTKSHHVKYVDWETPANNVFHVTAEFGVERTGSMNACRLDVVAFVNGIPFVTIECKRPSEEVRKADHQLLKYQRGSYIPDYFHFAQILIATNRREATFATVGTPSKFWSPWREEEDDAASVTAVANHPLSRAVIETLFADSGKVDSVLAYFTAHGAAGDRALSQQDRMLHSLCRPERLLEMVRTFTVFDNGTRKIARHQQYFAVKRAVERVTSGGAGERRPGGVIWHTQGSGKSLTMVMLGKALEFEASIVNPRIILVTDRDDLDTQIRDTFRSCQQTPLRAKSGKHLAELIASGAPLITTIVNKFENAAKQLMSSTSPSPTATPATAAVLDENNVFVLVDEGHRSHSTQYGDYGAFAKRMHQVLPNANYIGFTGTPLLKREKNTFRTFGAPIHTYTISDAVRDEAVVPLLYEGRMVEEQIAGNVVDLWFEKICQGLTAEQQADLKRKFSRADVLSGAGQIVRAKAFDISEHFRKNWQDTGFKAQLVAPNKATAIRYKQVLDEIGHVTSEVMISAPGDDESVESVDRASRDLVQQFWDDAMVRYGGEIAYNRDVVAAFKGSGGPEILIVVSKLLTGFDSPRNTVLYLCRTLREHTLLQAIARVNRVFDGTADGDGAGSKDFGYVIDYEGLLGELDSALTTYSSLDGFDLDELIGAVIDVREEIAKLPAKWDAVWALFRGIRHDDMEALEQHLGDKPLRDDFYDRLAEFTRTMHIALSSDKVDDVVPAERLDRYKADWSRFVNLRRSVQWRYDEKVDLRDYEPKIQKLLDDHLQAVPASVIIPELNLNDPASLRAAVEVTGASAASKADRIASATKKRISERMDEDPALYARFATLLQAAIDAHRAHRLSEVDYLKHMVSLSERVTSGDRGRILPEQVAQDADAASVFEAILERFAGSTGVGPLLDENAVARIARELVDIVRSRLIVGIWQNEPAQNSLFNAIDDYLWEDVEMGLGAQLEPSDEDAIRDAVMRIARARFA</sequence>
<dbReference type="CDD" id="cd18030">
    <property type="entry name" value="DEXHc_RE_I_HsdR"/>
    <property type="match status" value="1"/>
</dbReference>
<dbReference type="InterPro" id="IPR007409">
    <property type="entry name" value="Restrct_endonuc_type1_HsdR_N"/>
</dbReference>
<keyword evidence="10 11" id="KW-0238">DNA-binding</keyword>
<dbReference type="EC" id="3.1.21.3" evidence="11"/>
<evidence type="ECO:0000313" key="14">
    <source>
        <dbReference type="Proteomes" id="UP001212421"/>
    </source>
</evidence>
<evidence type="ECO:0000256" key="8">
    <source>
        <dbReference type="ARBA" id="ARBA00022801"/>
    </source>
</evidence>
<dbReference type="PANTHER" id="PTHR30195:SF15">
    <property type="entry name" value="TYPE I RESTRICTION ENZYME HINDI ENDONUCLEASE SUBUNIT"/>
    <property type="match status" value="1"/>
</dbReference>
<keyword evidence="4" id="KW-0540">Nuclease</keyword>
<evidence type="ECO:0000313" key="13">
    <source>
        <dbReference type="EMBL" id="WBM79137.1"/>
    </source>
</evidence>
<evidence type="ECO:0000256" key="11">
    <source>
        <dbReference type="RuleBase" id="RU364115"/>
    </source>
</evidence>
<evidence type="ECO:0000256" key="2">
    <source>
        <dbReference type="ARBA" id="ARBA00008598"/>
    </source>
</evidence>
<dbReference type="GO" id="GO:0004519">
    <property type="term" value="F:endonuclease activity"/>
    <property type="evidence" value="ECO:0007669"/>
    <property type="project" value="UniProtKB-KW"/>
</dbReference>
<dbReference type="PANTHER" id="PTHR30195">
    <property type="entry name" value="TYPE I SITE-SPECIFIC DEOXYRIBONUCLEASE PROTEIN SUBUNIT M AND R"/>
    <property type="match status" value="1"/>
</dbReference>
<dbReference type="NCBIfam" id="TIGR00348">
    <property type="entry name" value="hsdR"/>
    <property type="match status" value="1"/>
</dbReference>
<dbReference type="InterPro" id="IPR004473">
    <property type="entry name" value="Restrct_endonuc_typeI_HsdR"/>
</dbReference>
<feature type="domain" description="Helicase ATP-binding" evidence="12">
    <location>
        <begin position="335"/>
        <end position="516"/>
    </location>
</feature>
<comment type="similarity">
    <text evidence="2 11">Belongs to the HsdR family.</text>
</comment>
<dbReference type="SUPFAM" id="SSF52540">
    <property type="entry name" value="P-loop containing nucleoside triphosphate hydrolases"/>
    <property type="match status" value="1"/>
</dbReference>
<dbReference type="Pfam" id="PF18766">
    <property type="entry name" value="SWI2_SNF2"/>
    <property type="match status" value="1"/>
</dbReference>
<evidence type="ECO:0000256" key="10">
    <source>
        <dbReference type="ARBA" id="ARBA00023125"/>
    </source>
</evidence>
<dbReference type="InterPro" id="IPR014001">
    <property type="entry name" value="Helicase_ATP-bd"/>
</dbReference>
<dbReference type="PROSITE" id="PS51192">
    <property type="entry name" value="HELICASE_ATP_BIND_1"/>
    <property type="match status" value="1"/>
</dbReference>
<dbReference type="Pfam" id="PF04313">
    <property type="entry name" value="HSDR_N"/>
    <property type="match status" value="1"/>
</dbReference>
<keyword evidence="9 11" id="KW-0067">ATP-binding</keyword>
<evidence type="ECO:0000256" key="9">
    <source>
        <dbReference type="ARBA" id="ARBA00022840"/>
    </source>
</evidence>
<keyword evidence="6 11" id="KW-0680">Restriction system</keyword>
<protein>
    <recommendedName>
        <fullName evidence="11">Type I restriction enzyme endonuclease subunit</fullName>
        <shortName evidence="11">R protein</shortName>
        <ecNumber evidence="11">3.1.21.3</ecNumber>
    </recommendedName>
</protein>
<name>A0ABY7NAW8_9MICO</name>
<proteinExistence type="inferred from homology"/>
<comment type="function">
    <text evidence="11">Subunit R is required for both nuclease and ATPase activities, but not for modification.</text>
</comment>
<reference evidence="13 14" key="1">
    <citation type="submission" date="2021-05" db="EMBL/GenBank/DDBJ databases">
        <authorList>
            <person name="Kumar R."/>
            <person name="Kumar A."/>
            <person name="Mukhia S."/>
        </authorList>
    </citation>
    <scope>NUCLEOTIDE SEQUENCE [LARGE SCALE GENOMIC DNA]</scope>
    <source>
        <strain evidence="13 14">ERMR7:08</strain>
    </source>
</reference>
<dbReference type="InterPro" id="IPR027417">
    <property type="entry name" value="P-loop_NTPase"/>
</dbReference>
<dbReference type="Gene3D" id="3.40.50.300">
    <property type="entry name" value="P-loop containing nucleotide triphosphate hydrolases"/>
    <property type="match status" value="2"/>
</dbReference>
<dbReference type="CDD" id="cd22332">
    <property type="entry name" value="HsdR_N"/>
    <property type="match status" value="1"/>
</dbReference>
<organism evidence="13 14">
    <name type="scientific">Cryobacterium breve</name>
    <dbReference type="NCBI Taxonomy" id="1259258"/>
    <lineage>
        <taxon>Bacteria</taxon>
        <taxon>Bacillati</taxon>
        <taxon>Actinomycetota</taxon>
        <taxon>Actinomycetes</taxon>
        <taxon>Micrococcales</taxon>
        <taxon>Microbacteriaceae</taxon>
        <taxon>Cryobacterium</taxon>
    </lineage>
</organism>
<dbReference type="Proteomes" id="UP001212421">
    <property type="component" value="Chromosome"/>
</dbReference>
<dbReference type="InterPro" id="IPR055180">
    <property type="entry name" value="HsdR_RecA-like_helicase_dom_2"/>
</dbReference>
<dbReference type="SMART" id="SM00487">
    <property type="entry name" value="DEXDc"/>
    <property type="match status" value="1"/>
</dbReference>
<dbReference type="Gene3D" id="3.90.1570.50">
    <property type="match status" value="1"/>
</dbReference>
<evidence type="ECO:0000256" key="5">
    <source>
        <dbReference type="ARBA" id="ARBA00022741"/>
    </source>
</evidence>
<comment type="subunit">
    <text evidence="3 11">The type I restriction/modification system is composed of three polypeptides R, M and S.</text>
</comment>
<keyword evidence="7 13" id="KW-0255">Endonuclease</keyword>
<dbReference type="RefSeq" id="WP_281533648.1">
    <property type="nucleotide sequence ID" value="NZ_CP075584.1"/>
</dbReference>
<evidence type="ECO:0000256" key="6">
    <source>
        <dbReference type="ARBA" id="ARBA00022747"/>
    </source>
</evidence>
<keyword evidence="5 11" id="KW-0547">Nucleotide-binding</keyword>
<evidence type="ECO:0000256" key="7">
    <source>
        <dbReference type="ARBA" id="ARBA00022759"/>
    </source>
</evidence>
<evidence type="ECO:0000256" key="1">
    <source>
        <dbReference type="ARBA" id="ARBA00000851"/>
    </source>
</evidence>
<accession>A0ABY7NAW8</accession>
<evidence type="ECO:0000259" key="12">
    <source>
        <dbReference type="PROSITE" id="PS51192"/>
    </source>
</evidence>
<dbReference type="InterPro" id="IPR051268">
    <property type="entry name" value="Type-I_R_enzyme_R_subunit"/>
</dbReference>
<dbReference type="CDD" id="cd18800">
    <property type="entry name" value="SF2_C_EcoR124I-like"/>
    <property type="match status" value="1"/>
</dbReference>
<gene>
    <name evidence="13" type="ORF">KIV56_11610</name>
</gene>
<evidence type="ECO:0000256" key="4">
    <source>
        <dbReference type="ARBA" id="ARBA00022722"/>
    </source>
</evidence>
<evidence type="ECO:0000256" key="3">
    <source>
        <dbReference type="ARBA" id="ARBA00011296"/>
    </source>
</evidence>
<dbReference type="EMBL" id="CP075584">
    <property type="protein sequence ID" value="WBM79137.1"/>
    <property type="molecule type" value="Genomic_DNA"/>
</dbReference>
<comment type="catalytic activity">
    <reaction evidence="1 11">
        <text>Endonucleolytic cleavage of DNA to give random double-stranded fragments with terminal 5'-phosphates, ATP is simultaneously hydrolyzed.</text>
        <dbReference type="EC" id="3.1.21.3"/>
    </reaction>
</comment>
<keyword evidence="14" id="KW-1185">Reference proteome</keyword>
<keyword evidence="8 11" id="KW-0378">Hydrolase</keyword>
<dbReference type="Pfam" id="PF22679">
    <property type="entry name" value="T1R_D3-like"/>
    <property type="match status" value="1"/>
</dbReference>